<feature type="compositionally biased region" description="Basic residues" evidence="1">
    <location>
        <begin position="19"/>
        <end position="30"/>
    </location>
</feature>
<protein>
    <submittedName>
        <fullName evidence="2">Uncharacterized protein</fullName>
    </submittedName>
</protein>
<proteinExistence type="predicted"/>
<name>A0A7U2F539_PHANO</name>
<dbReference type="AlphaFoldDB" id="A0A7U2F539"/>
<evidence type="ECO:0000313" key="2">
    <source>
        <dbReference type="EMBL" id="QRC98889.1"/>
    </source>
</evidence>
<evidence type="ECO:0000313" key="3">
    <source>
        <dbReference type="Proteomes" id="UP000663193"/>
    </source>
</evidence>
<dbReference type="EMBL" id="CP069031">
    <property type="protein sequence ID" value="QRC98889.1"/>
    <property type="molecule type" value="Genomic_DNA"/>
</dbReference>
<sequence length="55" mass="6342">MRASAQSYIPSSSQDHLNTAHHNKDRHSSKPHPQQSRSFFNLLTDFLRIPTLQDP</sequence>
<dbReference type="RefSeq" id="XP_001796630.1">
    <property type="nucleotide sequence ID" value="XM_001796578.1"/>
</dbReference>
<accession>A0A7U2F539</accession>
<dbReference type="Proteomes" id="UP000663193">
    <property type="component" value="Chromosome 9"/>
</dbReference>
<reference evidence="3" key="1">
    <citation type="journal article" date="2021" name="BMC Genomics">
        <title>Chromosome-level genome assembly and manually-curated proteome of model necrotroph Parastagonospora nodorum Sn15 reveals a genome-wide trove of candidate effector homologs, and redundancy of virulence-related functions within an accessory chromosome.</title>
        <authorList>
            <person name="Bertazzoni S."/>
            <person name="Jones D.A.B."/>
            <person name="Phan H.T."/>
            <person name="Tan K.-C."/>
            <person name="Hane J.K."/>
        </authorList>
    </citation>
    <scope>NUCLEOTIDE SEQUENCE [LARGE SCALE GENOMIC DNA]</scope>
    <source>
        <strain evidence="3">SN15 / ATCC MYA-4574 / FGSC 10173)</strain>
    </source>
</reference>
<dbReference type="KEGG" id="pno:SNOG_06248"/>
<organism evidence="2 3">
    <name type="scientific">Phaeosphaeria nodorum (strain SN15 / ATCC MYA-4574 / FGSC 10173)</name>
    <name type="common">Glume blotch fungus</name>
    <name type="synonym">Parastagonospora nodorum</name>
    <dbReference type="NCBI Taxonomy" id="321614"/>
    <lineage>
        <taxon>Eukaryota</taxon>
        <taxon>Fungi</taxon>
        <taxon>Dikarya</taxon>
        <taxon>Ascomycota</taxon>
        <taxon>Pezizomycotina</taxon>
        <taxon>Dothideomycetes</taxon>
        <taxon>Pleosporomycetidae</taxon>
        <taxon>Pleosporales</taxon>
        <taxon>Pleosporineae</taxon>
        <taxon>Phaeosphaeriaceae</taxon>
        <taxon>Parastagonospora</taxon>
    </lineage>
</organism>
<feature type="region of interest" description="Disordered" evidence="1">
    <location>
        <begin position="1"/>
        <end position="39"/>
    </location>
</feature>
<dbReference type="VEuPathDB" id="FungiDB:JI435_062480"/>
<feature type="compositionally biased region" description="Polar residues" evidence="1">
    <location>
        <begin position="1"/>
        <end position="17"/>
    </location>
</feature>
<keyword evidence="3" id="KW-1185">Reference proteome</keyword>
<gene>
    <name evidence="2" type="ORF">JI435_062480</name>
</gene>
<evidence type="ECO:0000256" key="1">
    <source>
        <dbReference type="SAM" id="MobiDB-lite"/>
    </source>
</evidence>